<gene>
    <name evidence="1" type="ORF">METZ01_LOCUS258106</name>
</gene>
<protein>
    <submittedName>
        <fullName evidence="1">Uncharacterized protein</fullName>
    </submittedName>
</protein>
<accession>A0A382J1G5</accession>
<sequence length="29" mass="3035">MDAIIVLDCTAVALADDVGLNSILPMWSS</sequence>
<name>A0A382J1G5_9ZZZZ</name>
<evidence type="ECO:0000313" key="1">
    <source>
        <dbReference type="EMBL" id="SVC05252.1"/>
    </source>
</evidence>
<dbReference type="EMBL" id="UINC01070816">
    <property type="protein sequence ID" value="SVC05252.1"/>
    <property type="molecule type" value="Genomic_DNA"/>
</dbReference>
<proteinExistence type="predicted"/>
<organism evidence="1">
    <name type="scientific">marine metagenome</name>
    <dbReference type="NCBI Taxonomy" id="408172"/>
    <lineage>
        <taxon>unclassified sequences</taxon>
        <taxon>metagenomes</taxon>
        <taxon>ecological metagenomes</taxon>
    </lineage>
</organism>
<dbReference type="AlphaFoldDB" id="A0A382J1G5"/>
<reference evidence="1" key="1">
    <citation type="submission" date="2018-05" db="EMBL/GenBank/DDBJ databases">
        <authorList>
            <person name="Lanie J.A."/>
            <person name="Ng W.-L."/>
            <person name="Kazmierczak K.M."/>
            <person name="Andrzejewski T.M."/>
            <person name="Davidsen T.M."/>
            <person name="Wayne K.J."/>
            <person name="Tettelin H."/>
            <person name="Glass J.I."/>
            <person name="Rusch D."/>
            <person name="Podicherti R."/>
            <person name="Tsui H.-C.T."/>
            <person name="Winkler M.E."/>
        </authorList>
    </citation>
    <scope>NUCLEOTIDE SEQUENCE</scope>
</reference>